<evidence type="ECO:0000259" key="2">
    <source>
        <dbReference type="PROSITE" id="PS50076"/>
    </source>
</evidence>
<dbReference type="VEuPathDB" id="PiroplasmaDB:BBOV_II003490"/>
<feature type="region of interest" description="Disordered" evidence="1">
    <location>
        <begin position="177"/>
        <end position="202"/>
    </location>
</feature>
<gene>
    <name evidence="3" type="primary">BBOV_II003490</name>
</gene>
<dbReference type="EMBL" id="AK441133">
    <property type="protein sequence ID" value="BAN64927.1"/>
    <property type="molecule type" value="mRNA"/>
</dbReference>
<feature type="compositionally biased region" description="Basic residues" evidence="1">
    <location>
        <begin position="180"/>
        <end position="190"/>
    </location>
</feature>
<dbReference type="CDD" id="cd06257">
    <property type="entry name" value="DnaJ"/>
    <property type="match status" value="1"/>
</dbReference>
<dbReference type="PRINTS" id="PR00625">
    <property type="entry name" value="JDOMAIN"/>
</dbReference>
<dbReference type="Pfam" id="PF23302">
    <property type="entry name" value="HTH_DNAJC9"/>
    <property type="match status" value="1"/>
</dbReference>
<dbReference type="InterPro" id="IPR056453">
    <property type="entry name" value="HTH_DNAJC9"/>
</dbReference>
<feature type="domain" description="J" evidence="2">
    <location>
        <begin position="5"/>
        <end position="75"/>
    </location>
</feature>
<dbReference type="InterPro" id="IPR036869">
    <property type="entry name" value="J_dom_sf"/>
</dbReference>
<dbReference type="Gene3D" id="1.10.287.110">
    <property type="entry name" value="DnaJ domain"/>
    <property type="match status" value="1"/>
</dbReference>
<dbReference type="PANTHER" id="PTHR44144">
    <property type="entry name" value="DNAJ HOMOLOG SUBFAMILY C MEMBER 9"/>
    <property type="match status" value="1"/>
</dbReference>
<organism evidence="3">
    <name type="scientific">Babesia bovis</name>
    <dbReference type="NCBI Taxonomy" id="5865"/>
    <lineage>
        <taxon>Eukaryota</taxon>
        <taxon>Sar</taxon>
        <taxon>Alveolata</taxon>
        <taxon>Apicomplexa</taxon>
        <taxon>Aconoidasida</taxon>
        <taxon>Piroplasmida</taxon>
        <taxon>Babesiidae</taxon>
        <taxon>Babesia</taxon>
    </lineage>
</organism>
<dbReference type="Pfam" id="PF00226">
    <property type="entry name" value="DnaJ"/>
    <property type="match status" value="1"/>
</dbReference>
<dbReference type="GO" id="GO:0005737">
    <property type="term" value="C:cytoplasm"/>
    <property type="evidence" value="ECO:0007669"/>
    <property type="project" value="TreeGrafter"/>
</dbReference>
<dbReference type="PROSITE" id="PS50076">
    <property type="entry name" value="DNAJ_2"/>
    <property type="match status" value="1"/>
</dbReference>
<dbReference type="PANTHER" id="PTHR44144:SF1">
    <property type="entry name" value="DNAJ HOMOLOG SUBFAMILY C MEMBER 9"/>
    <property type="match status" value="1"/>
</dbReference>
<dbReference type="SMART" id="SM00271">
    <property type="entry name" value="DnaJ"/>
    <property type="match status" value="1"/>
</dbReference>
<dbReference type="GO" id="GO:0005634">
    <property type="term" value="C:nucleus"/>
    <property type="evidence" value="ECO:0007669"/>
    <property type="project" value="TreeGrafter"/>
</dbReference>
<dbReference type="GO" id="GO:0031072">
    <property type="term" value="F:heat shock protein binding"/>
    <property type="evidence" value="ECO:0007669"/>
    <property type="project" value="TreeGrafter"/>
</dbReference>
<accession>S6BLN3</accession>
<evidence type="ECO:0000256" key="1">
    <source>
        <dbReference type="SAM" id="MobiDB-lite"/>
    </source>
</evidence>
<sequence length="234" mass="27297">MSNIKLYEILGVEPGVSTREIVKAYRIAALKTHPDKLARLSEEEREKAKNSFLQLQHAYEILRDDESRANYDNFGWEGENDDAFIRAYEYYKDPLTSEDIDAFSKTYKSSSAEHDDLLEFYKKHDGDIHDILLYIPLSEASDLDRFVKFYNDKIASDELESTSKYKKSSTTSALKDIKQRYKKKMQKERKRSNDSESLDDLAAQIMANRKKREQAFDSVISNLEKKYGSKKLKK</sequence>
<proteinExistence type="evidence at transcript level"/>
<reference evidence="3" key="1">
    <citation type="journal article" date="2014" name="BMC Genomics">
        <title>The Babesia bovis gene and promoter model: an update from full-length EST analysis.</title>
        <authorList>
            <person name="Yamagishi J."/>
            <person name="Wakaguri H."/>
            <person name="Yokoyama N."/>
            <person name="Yamashita R."/>
            <person name="Suzuki Y."/>
            <person name="Xuan X."/>
            <person name="Igarashi I."/>
        </authorList>
    </citation>
    <scope>NUCLEOTIDE SEQUENCE</scope>
    <source>
        <strain evidence="3">Texas</strain>
    </source>
</reference>
<dbReference type="InterPro" id="IPR001623">
    <property type="entry name" value="DnaJ_domain"/>
</dbReference>
<dbReference type="AlphaFoldDB" id="S6BLN3"/>
<name>S6BLN3_BABBO</name>
<protein>
    <submittedName>
        <fullName evidence="3">DnaJ protein, putative</fullName>
    </submittedName>
</protein>
<dbReference type="SUPFAM" id="SSF46565">
    <property type="entry name" value="Chaperone J-domain"/>
    <property type="match status" value="1"/>
</dbReference>
<dbReference type="InterPro" id="IPR052594">
    <property type="entry name" value="J_domain-containing_protein"/>
</dbReference>
<evidence type="ECO:0000313" key="3">
    <source>
        <dbReference type="EMBL" id="BAN64927.1"/>
    </source>
</evidence>